<organism evidence="2 3">
    <name type="scientific">Nannocystis radixulma</name>
    <dbReference type="NCBI Taxonomy" id="2995305"/>
    <lineage>
        <taxon>Bacteria</taxon>
        <taxon>Pseudomonadati</taxon>
        <taxon>Myxococcota</taxon>
        <taxon>Polyangia</taxon>
        <taxon>Nannocystales</taxon>
        <taxon>Nannocystaceae</taxon>
        <taxon>Nannocystis</taxon>
    </lineage>
</organism>
<dbReference type="InterPro" id="IPR052947">
    <property type="entry name" value="T6SS_Hcp1_domain"/>
</dbReference>
<dbReference type="PANTHER" id="PTHR34319">
    <property type="entry name" value="MAJOR EXPORTED PROTEIN"/>
    <property type="match status" value="1"/>
</dbReference>
<dbReference type="NCBIfam" id="TIGR03344">
    <property type="entry name" value="VI_effect_Hcp1"/>
    <property type="match status" value="1"/>
</dbReference>
<name>A0ABT5B7U1_9BACT</name>
<evidence type="ECO:0000256" key="1">
    <source>
        <dbReference type="SAM" id="SignalP"/>
    </source>
</evidence>
<reference evidence="2 3" key="1">
    <citation type="submission" date="2022-11" db="EMBL/GenBank/DDBJ databases">
        <title>Minimal conservation of predation-associated metabolite biosynthetic gene clusters underscores biosynthetic potential of Myxococcota including descriptions for ten novel species: Archangium lansinium sp. nov., Myxococcus landrumus sp. nov., Nannocystis bai.</title>
        <authorList>
            <person name="Ahearne A."/>
            <person name="Stevens C."/>
            <person name="Dowd S."/>
        </authorList>
    </citation>
    <scope>NUCLEOTIDE SEQUENCE [LARGE SCALE GENOMIC DNA]</scope>
    <source>
        <strain evidence="2 3">NCELM</strain>
    </source>
</reference>
<keyword evidence="1" id="KW-0732">Signal</keyword>
<comment type="caution">
    <text evidence="2">The sequence shown here is derived from an EMBL/GenBank/DDBJ whole genome shotgun (WGS) entry which is preliminary data.</text>
</comment>
<protein>
    <submittedName>
        <fullName evidence="2">Type VI secretion system tube protein TssD</fullName>
    </submittedName>
</protein>
<dbReference type="InterPro" id="IPR036624">
    <property type="entry name" value="Hcp1-lik_sf"/>
</dbReference>
<dbReference type="InterPro" id="IPR008514">
    <property type="entry name" value="T6SS_Hcp"/>
</dbReference>
<dbReference type="RefSeq" id="WP_272000005.1">
    <property type="nucleotide sequence ID" value="NZ_JAQNDN010000010.1"/>
</dbReference>
<evidence type="ECO:0000313" key="3">
    <source>
        <dbReference type="Proteomes" id="UP001217838"/>
    </source>
</evidence>
<feature type="signal peptide" evidence="1">
    <location>
        <begin position="1"/>
        <end position="22"/>
    </location>
</feature>
<proteinExistence type="predicted"/>
<evidence type="ECO:0000313" key="2">
    <source>
        <dbReference type="EMBL" id="MDC0670185.1"/>
    </source>
</evidence>
<keyword evidence="3" id="KW-1185">Reference proteome</keyword>
<dbReference type="Pfam" id="PF05638">
    <property type="entry name" value="T6SS_HCP"/>
    <property type="match status" value="1"/>
</dbReference>
<dbReference type="Proteomes" id="UP001217838">
    <property type="component" value="Unassembled WGS sequence"/>
</dbReference>
<dbReference type="Gene3D" id="2.30.110.20">
    <property type="entry name" value="Hcp1-like"/>
    <property type="match status" value="1"/>
</dbReference>
<sequence>MSSKRWVRSLALVACVSGVALAPFAEAEAALNAYLRMKGQKTGDIKGSVTQKGRENSIAILALNHEVLSPRDAASGQATGKRMHKPFVITKELDKSTPLLQQAFLNDELLTSVELNVVGPAAKGLQSTIYTVKLTNASIASIKLVPGPEDKLVQEISLTYQKIEWIWVEGNITSMDDWEKHNTKK</sequence>
<dbReference type="EMBL" id="JAQNDN010000010">
    <property type="protein sequence ID" value="MDC0670185.1"/>
    <property type="molecule type" value="Genomic_DNA"/>
</dbReference>
<feature type="chain" id="PRO_5045447489" evidence="1">
    <location>
        <begin position="23"/>
        <end position="185"/>
    </location>
</feature>
<dbReference type="PANTHER" id="PTHR34319:SF6">
    <property type="entry name" value="MAJOR EXPORTED PROTEIN"/>
    <property type="match status" value="1"/>
</dbReference>
<accession>A0ABT5B7U1</accession>
<gene>
    <name evidence="2" type="primary">tssD</name>
    <name evidence="2" type="ORF">POL58_20695</name>
</gene>
<dbReference type="SUPFAM" id="SSF141452">
    <property type="entry name" value="Hcp1-like"/>
    <property type="match status" value="1"/>
</dbReference>